<organism evidence="3 4">
    <name type="scientific">Fluctibacter corallii</name>
    <dbReference type="NCBI Taxonomy" id="2984329"/>
    <lineage>
        <taxon>Bacteria</taxon>
        <taxon>Pseudomonadati</taxon>
        <taxon>Pseudomonadota</taxon>
        <taxon>Gammaproteobacteria</taxon>
        <taxon>Alteromonadales</taxon>
        <taxon>Alteromonadaceae</taxon>
        <taxon>Fluctibacter</taxon>
    </lineage>
</organism>
<dbReference type="PIRSF" id="PIRSF018249">
    <property type="entry name" value="MyrA_prd"/>
    <property type="match status" value="1"/>
</dbReference>
<protein>
    <submittedName>
        <fullName evidence="3">Methyltransferase domain-containing protein</fullName>
    </submittedName>
</protein>
<proteinExistence type="predicted"/>
<dbReference type="GO" id="GO:0008168">
    <property type="term" value="F:methyltransferase activity"/>
    <property type="evidence" value="ECO:0007669"/>
    <property type="project" value="UniProtKB-KW"/>
</dbReference>
<keyword evidence="4" id="KW-1185">Reference proteome</keyword>
<feature type="domain" description="23S rRNA (guanine(745)-N(1))-methyltransferase N-terminal" evidence="2">
    <location>
        <begin position="3"/>
        <end position="45"/>
    </location>
</feature>
<evidence type="ECO:0000313" key="4">
    <source>
        <dbReference type="Proteomes" id="UP001652504"/>
    </source>
</evidence>
<dbReference type="InterPro" id="IPR016718">
    <property type="entry name" value="rRNA_m1G-MeTrfase_A_prd"/>
</dbReference>
<gene>
    <name evidence="3" type="ORF">OE749_11100</name>
</gene>
<dbReference type="SUPFAM" id="SSF53335">
    <property type="entry name" value="S-adenosyl-L-methionine-dependent methyltransferases"/>
    <property type="match status" value="1"/>
</dbReference>
<comment type="caution">
    <text evidence="3">The sequence shown here is derived from an EMBL/GenBank/DDBJ whole genome shotgun (WGS) entry which is preliminary data.</text>
</comment>
<evidence type="ECO:0000313" key="3">
    <source>
        <dbReference type="EMBL" id="MCV2885239.1"/>
    </source>
</evidence>
<dbReference type="Pfam" id="PF21302">
    <property type="entry name" value="Zn_ribbon_RlmA"/>
    <property type="match status" value="1"/>
</dbReference>
<dbReference type="InterPro" id="IPR048647">
    <property type="entry name" value="RlmA_N"/>
</dbReference>
<dbReference type="Proteomes" id="UP001652504">
    <property type="component" value="Unassembled WGS sequence"/>
</dbReference>
<evidence type="ECO:0000259" key="2">
    <source>
        <dbReference type="Pfam" id="PF21302"/>
    </source>
</evidence>
<reference evidence="3 4" key="1">
    <citation type="submission" date="2022-10" db="EMBL/GenBank/DDBJ databases">
        <title>Aestuariibacter sp. AA17 isolated from Montipora capitata coral fragment.</title>
        <authorList>
            <person name="Emsley S.A."/>
            <person name="Pfannmuller K.M."/>
            <person name="Loughran R.M."/>
            <person name="Shlafstein M."/>
            <person name="Papke E."/>
            <person name="Saw J.H."/>
            <person name="Ushijima B."/>
            <person name="Videau P."/>
        </authorList>
    </citation>
    <scope>NUCLEOTIDE SEQUENCE [LARGE SCALE GENOMIC DNA]</scope>
    <source>
        <strain evidence="3 4">AA17</strain>
    </source>
</reference>
<dbReference type="GO" id="GO:0032259">
    <property type="term" value="P:methylation"/>
    <property type="evidence" value="ECO:0007669"/>
    <property type="project" value="UniProtKB-KW"/>
</dbReference>
<keyword evidence="3" id="KW-0808">Transferase</keyword>
<dbReference type="CDD" id="cd02440">
    <property type="entry name" value="AdoMet_MTases"/>
    <property type="match status" value="1"/>
</dbReference>
<keyword evidence="3" id="KW-0489">Methyltransferase</keyword>
<dbReference type="Gene3D" id="3.40.50.150">
    <property type="entry name" value="Vaccinia Virus protein VP39"/>
    <property type="match status" value="1"/>
</dbReference>
<dbReference type="InterPro" id="IPR029063">
    <property type="entry name" value="SAM-dependent_MTases_sf"/>
</dbReference>
<dbReference type="EMBL" id="JAOWKX010000005">
    <property type="protein sequence ID" value="MCV2885239.1"/>
    <property type="molecule type" value="Genomic_DNA"/>
</dbReference>
<dbReference type="InterPro" id="IPR025714">
    <property type="entry name" value="Methyltranfer_dom"/>
</dbReference>
<accession>A0ABT3A981</accession>
<dbReference type="Pfam" id="PF13847">
    <property type="entry name" value="Methyltransf_31"/>
    <property type="match status" value="1"/>
</dbReference>
<feature type="domain" description="Methyltransferase" evidence="1">
    <location>
        <begin position="84"/>
        <end position="196"/>
    </location>
</feature>
<evidence type="ECO:0000259" key="1">
    <source>
        <dbReference type="Pfam" id="PF13847"/>
    </source>
</evidence>
<sequence>MWICPKCKQPLSQDTQSWHCEAGHIYDKAKEGYVNLVLANQKRSKTPGDSKEMVNARRNFLMSGAYQPLVNGLKELFSVYGLLDSGSHIFDAGCGEGYYLREIVSGQKDVHVAGCDVSKFAVLKAAKANKNWLYAVASTFDVPVNAACFDGILQIFSPSSEAEMHRVLKEDGIWIVVEPHSHHLNEFKQYIYDDVEEHPVPAHEMSGFTLLDEKRITFTILLTDSVQRDQLLMMTPYYWAANPSQRETINASLTSITADFRVMVWRKGE</sequence>
<name>A0ABT3A981_9ALTE</name>
<dbReference type="RefSeq" id="WP_263712526.1">
    <property type="nucleotide sequence ID" value="NZ_JAOWKX010000005.1"/>
</dbReference>